<keyword evidence="7" id="KW-0539">Nucleus</keyword>
<dbReference type="InterPro" id="IPR012340">
    <property type="entry name" value="NA-bd_OB-fold"/>
</dbReference>
<evidence type="ECO:0000256" key="7">
    <source>
        <dbReference type="ARBA" id="ARBA00023242"/>
    </source>
</evidence>
<accession>A0AAV2BZB4</accession>
<keyword evidence="10" id="KW-1185">Reference proteome</keyword>
<evidence type="ECO:0000313" key="10">
    <source>
        <dbReference type="Proteomes" id="UP001497382"/>
    </source>
</evidence>
<dbReference type="PANTHER" id="PTHR13989:SF33">
    <property type="entry name" value="CST COMPLEX SUBUNIT STN1"/>
    <property type="match status" value="1"/>
</dbReference>
<evidence type="ECO:0000256" key="8">
    <source>
        <dbReference type="ARBA" id="ARBA00030039"/>
    </source>
</evidence>
<proteinExistence type="predicted"/>
<evidence type="ECO:0000256" key="2">
    <source>
        <dbReference type="ARBA" id="ARBA00004574"/>
    </source>
</evidence>
<dbReference type="Proteomes" id="UP001497382">
    <property type="component" value="Unassembled WGS sequence"/>
</dbReference>
<keyword evidence="6" id="KW-0238">DNA-binding</keyword>
<dbReference type="EMBL" id="CAXIEN010000785">
    <property type="protein sequence ID" value="CAL1301647.1"/>
    <property type="molecule type" value="Genomic_DNA"/>
</dbReference>
<protein>
    <recommendedName>
        <fullName evidence="3">CST complex subunit STN1</fullName>
    </recommendedName>
    <alternativeName>
        <fullName evidence="8">Suppressor of cdc thirteen homolog</fullName>
    </alternativeName>
</protein>
<dbReference type="GO" id="GO:0000781">
    <property type="term" value="C:chromosome, telomeric region"/>
    <property type="evidence" value="ECO:0007669"/>
    <property type="project" value="UniProtKB-SubCell"/>
</dbReference>
<sequence>MTFVSSSYKKLFICDVRKEIDKMQKEVVYSEVSRTILKAQIMGFITGMKRFHQRTLYTVDDGTGALDCILWQNEPAVQDKIMALKEDLNSGRSALSPDLKSCAQSLLKKAETSTVIEEELYTHGDVMYCLGNVKMFRGNPKLDIHYHYKESDVNAETLWMLDVLVTKKPTYEMVYL</sequence>
<reference evidence="9 10" key="1">
    <citation type="submission" date="2024-04" db="EMBL/GenBank/DDBJ databases">
        <authorList>
            <person name="Rising A."/>
            <person name="Reimegard J."/>
            <person name="Sonavane S."/>
            <person name="Akerstrom W."/>
            <person name="Nylinder S."/>
            <person name="Hedman E."/>
            <person name="Kallberg Y."/>
        </authorList>
    </citation>
    <scope>NUCLEOTIDE SEQUENCE [LARGE SCALE GENOMIC DNA]</scope>
</reference>
<evidence type="ECO:0000313" key="9">
    <source>
        <dbReference type="EMBL" id="CAL1301647.1"/>
    </source>
</evidence>
<keyword evidence="4" id="KW-0158">Chromosome</keyword>
<dbReference type="GO" id="GO:0003677">
    <property type="term" value="F:DNA binding"/>
    <property type="evidence" value="ECO:0007669"/>
    <property type="project" value="UniProtKB-KW"/>
</dbReference>
<dbReference type="GO" id="GO:0005634">
    <property type="term" value="C:nucleus"/>
    <property type="evidence" value="ECO:0007669"/>
    <property type="project" value="UniProtKB-SubCell"/>
</dbReference>
<dbReference type="InterPro" id="IPR040260">
    <property type="entry name" value="RFA2-like"/>
</dbReference>
<comment type="caution">
    <text evidence="9">The sequence shown here is derived from an EMBL/GenBank/DDBJ whole genome shotgun (WGS) entry which is preliminary data.</text>
</comment>
<keyword evidence="5" id="KW-0779">Telomere</keyword>
<dbReference type="AlphaFoldDB" id="A0AAV2BZB4"/>
<name>A0AAV2BZB4_9ARAC</name>
<evidence type="ECO:0000256" key="4">
    <source>
        <dbReference type="ARBA" id="ARBA00022454"/>
    </source>
</evidence>
<organism evidence="9 10">
    <name type="scientific">Larinioides sclopetarius</name>
    <dbReference type="NCBI Taxonomy" id="280406"/>
    <lineage>
        <taxon>Eukaryota</taxon>
        <taxon>Metazoa</taxon>
        <taxon>Ecdysozoa</taxon>
        <taxon>Arthropoda</taxon>
        <taxon>Chelicerata</taxon>
        <taxon>Arachnida</taxon>
        <taxon>Araneae</taxon>
        <taxon>Araneomorphae</taxon>
        <taxon>Entelegynae</taxon>
        <taxon>Araneoidea</taxon>
        <taxon>Araneidae</taxon>
        <taxon>Larinioides</taxon>
    </lineage>
</organism>
<evidence type="ECO:0000256" key="3">
    <source>
        <dbReference type="ARBA" id="ARBA00017411"/>
    </source>
</evidence>
<dbReference type="PANTHER" id="PTHR13989">
    <property type="entry name" value="REPLICATION PROTEIN A-RELATED"/>
    <property type="match status" value="1"/>
</dbReference>
<dbReference type="SUPFAM" id="SSF50249">
    <property type="entry name" value="Nucleic acid-binding proteins"/>
    <property type="match status" value="1"/>
</dbReference>
<evidence type="ECO:0000256" key="1">
    <source>
        <dbReference type="ARBA" id="ARBA00004123"/>
    </source>
</evidence>
<evidence type="ECO:0000256" key="6">
    <source>
        <dbReference type="ARBA" id="ARBA00023125"/>
    </source>
</evidence>
<evidence type="ECO:0000256" key="5">
    <source>
        <dbReference type="ARBA" id="ARBA00022895"/>
    </source>
</evidence>
<gene>
    <name evidence="9" type="ORF">LARSCL_LOCUS22638</name>
</gene>
<dbReference type="Gene3D" id="2.40.50.140">
    <property type="entry name" value="Nucleic acid-binding proteins"/>
    <property type="match status" value="1"/>
</dbReference>
<comment type="subcellular location">
    <subcellularLocation>
        <location evidence="2">Chromosome</location>
        <location evidence="2">Telomere</location>
    </subcellularLocation>
    <subcellularLocation>
        <location evidence="1">Nucleus</location>
    </subcellularLocation>
</comment>